<evidence type="ECO:0000256" key="1">
    <source>
        <dbReference type="SAM" id="MobiDB-lite"/>
    </source>
</evidence>
<feature type="compositionally biased region" description="Gly residues" evidence="1">
    <location>
        <begin position="314"/>
        <end position="327"/>
    </location>
</feature>
<dbReference type="eggNOG" id="ENOG502QU23">
    <property type="taxonomic scope" value="Eukaryota"/>
</dbReference>
<feature type="region of interest" description="Disordered" evidence="1">
    <location>
        <begin position="41"/>
        <end position="91"/>
    </location>
</feature>
<dbReference type="VEuPathDB" id="FungiDB:MAPG_00160"/>
<evidence type="ECO:0000313" key="4">
    <source>
        <dbReference type="EnsemblFungi" id="MAPG_00160T0"/>
    </source>
</evidence>
<dbReference type="InterPro" id="IPR053216">
    <property type="entry name" value="Appressorial_penetr-assoc"/>
</dbReference>
<dbReference type="PANTHER" id="PTHR34587">
    <property type="entry name" value="VWFA DOMAIN-CONTAINING PROTEIN"/>
    <property type="match status" value="1"/>
</dbReference>
<dbReference type="Proteomes" id="UP000011715">
    <property type="component" value="Unassembled WGS sequence"/>
</dbReference>
<keyword evidence="2" id="KW-0732">Signal</keyword>
<evidence type="ECO:0000313" key="3">
    <source>
        <dbReference type="EMBL" id="KLU81065.1"/>
    </source>
</evidence>
<dbReference type="PANTHER" id="PTHR34587:SF2">
    <property type="entry name" value="G-PROTEIN COUPLED RECEPTORS FAMILY 1 PROFILE DOMAIN-CONTAINING PROTEIN"/>
    <property type="match status" value="1"/>
</dbReference>
<dbReference type="STRING" id="644358.A0A0C4DK96"/>
<reference evidence="5" key="1">
    <citation type="submission" date="2010-05" db="EMBL/GenBank/DDBJ databases">
        <title>The genome sequence of Magnaporthe poae strain ATCC 64411.</title>
        <authorList>
            <person name="Ma L.-J."/>
            <person name="Dead R."/>
            <person name="Young S."/>
            <person name="Zeng Q."/>
            <person name="Koehrsen M."/>
            <person name="Alvarado L."/>
            <person name="Berlin A."/>
            <person name="Chapman S.B."/>
            <person name="Chen Z."/>
            <person name="Freedman E."/>
            <person name="Gellesch M."/>
            <person name="Goldberg J."/>
            <person name="Griggs A."/>
            <person name="Gujja S."/>
            <person name="Heilman E.R."/>
            <person name="Heiman D."/>
            <person name="Hepburn T."/>
            <person name="Howarth C."/>
            <person name="Jen D."/>
            <person name="Larson L."/>
            <person name="Mehta T."/>
            <person name="Neiman D."/>
            <person name="Pearson M."/>
            <person name="Roberts A."/>
            <person name="Saif S."/>
            <person name="Shea T."/>
            <person name="Shenoy N."/>
            <person name="Sisk P."/>
            <person name="Stolte C."/>
            <person name="Sykes S."/>
            <person name="Walk T."/>
            <person name="White J."/>
            <person name="Yandava C."/>
            <person name="Haas B."/>
            <person name="Nusbaum C."/>
            <person name="Birren B."/>
        </authorList>
    </citation>
    <scope>NUCLEOTIDE SEQUENCE [LARGE SCALE GENOMIC DNA]</scope>
    <source>
        <strain evidence="5">ATCC 64411 / 73-15</strain>
    </source>
</reference>
<dbReference type="OrthoDB" id="2336871at2759"/>
<dbReference type="EnsemblFungi" id="MAPG_00160T0">
    <property type="protein sequence ID" value="MAPG_00160T0"/>
    <property type="gene ID" value="MAPG_00160"/>
</dbReference>
<organism evidence="4 5">
    <name type="scientific">Magnaporthiopsis poae (strain ATCC 64411 / 73-15)</name>
    <name type="common">Kentucky bluegrass fungus</name>
    <name type="synonym">Magnaporthe poae</name>
    <dbReference type="NCBI Taxonomy" id="644358"/>
    <lineage>
        <taxon>Eukaryota</taxon>
        <taxon>Fungi</taxon>
        <taxon>Dikarya</taxon>
        <taxon>Ascomycota</taxon>
        <taxon>Pezizomycotina</taxon>
        <taxon>Sordariomycetes</taxon>
        <taxon>Sordariomycetidae</taxon>
        <taxon>Magnaporthales</taxon>
        <taxon>Magnaporthaceae</taxon>
        <taxon>Magnaporthiopsis</taxon>
    </lineage>
</organism>
<reference evidence="3" key="2">
    <citation type="submission" date="2010-05" db="EMBL/GenBank/DDBJ databases">
        <title>The Genome Sequence of Magnaporthe poae strain ATCC 64411.</title>
        <authorList>
            <consortium name="The Broad Institute Genome Sequencing Platform"/>
            <consortium name="Broad Institute Genome Sequencing Center for Infectious Disease"/>
            <person name="Ma L.-J."/>
            <person name="Dead R."/>
            <person name="Young S."/>
            <person name="Zeng Q."/>
            <person name="Koehrsen M."/>
            <person name="Alvarado L."/>
            <person name="Berlin A."/>
            <person name="Chapman S.B."/>
            <person name="Chen Z."/>
            <person name="Freedman E."/>
            <person name="Gellesch M."/>
            <person name="Goldberg J."/>
            <person name="Griggs A."/>
            <person name="Gujja S."/>
            <person name="Heilman E.R."/>
            <person name="Heiman D."/>
            <person name="Hepburn T."/>
            <person name="Howarth C."/>
            <person name="Jen D."/>
            <person name="Larson L."/>
            <person name="Mehta T."/>
            <person name="Neiman D."/>
            <person name="Pearson M."/>
            <person name="Roberts A."/>
            <person name="Saif S."/>
            <person name="Shea T."/>
            <person name="Shenoy N."/>
            <person name="Sisk P."/>
            <person name="Stolte C."/>
            <person name="Sykes S."/>
            <person name="Walk T."/>
            <person name="White J."/>
            <person name="Yandava C."/>
            <person name="Haas B."/>
            <person name="Nusbaum C."/>
            <person name="Birren B."/>
        </authorList>
    </citation>
    <scope>NUCLEOTIDE SEQUENCE</scope>
    <source>
        <strain evidence="3">ATCC 64411</strain>
    </source>
</reference>
<feature type="chain" id="PRO_5009385059" description="Ribosomal protein s17" evidence="2">
    <location>
        <begin position="20"/>
        <end position="360"/>
    </location>
</feature>
<proteinExistence type="predicted"/>
<reference evidence="3" key="3">
    <citation type="submission" date="2011-03" db="EMBL/GenBank/DDBJ databases">
        <title>Annotation of Magnaporthe poae ATCC 64411.</title>
        <authorList>
            <person name="Ma L.-J."/>
            <person name="Dead R."/>
            <person name="Young S.K."/>
            <person name="Zeng Q."/>
            <person name="Gargeya S."/>
            <person name="Fitzgerald M."/>
            <person name="Haas B."/>
            <person name="Abouelleil A."/>
            <person name="Alvarado L."/>
            <person name="Arachchi H.M."/>
            <person name="Berlin A."/>
            <person name="Brown A."/>
            <person name="Chapman S.B."/>
            <person name="Chen Z."/>
            <person name="Dunbar C."/>
            <person name="Freedman E."/>
            <person name="Gearin G."/>
            <person name="Gellesch M."/>
            <person name="Goldberg J."/>
            <person name="Griggs A."/>
            <person name="Gujja S."/>
            <person name="Heiman D."/>
            <person name="Howarth C."/>
            <person name="Larson L."/>
            <person name="Lui A."/>
            <person name="MacDonald P.J.P."/>
            <person name="Mehta T."/>
            <person name="Montmayeur A."/>
            <person name="Murphy C."/>
            <person name="Neiman D."/>
            <person name="Pearson M."/>
            <person name="Priest M."/>
            <person name="Roberts A."/>
            <person name="Saif S."/>
            <person name="Shea T."/>
            <person name="Shenoy N."/>
            <person name="Sisk P."/>
            <person name="Stolte C."/>
            <person name="Sykes S."/>
            <person name="Yandava C."/>
            <person name="Wortman J."/>
            <person name="Nusbaum C."/>
            <person name="Birren B."/>
        </authorList>
    </citation>
    <scope>NUCLEOTIDE SEQUENCE</scope>
    <source>
        <strain evidence="3">ATCC 64411</strain>
    </source>
</reference>
<evidence type="ECO:0000256" key="2">
    <source>
        <dbReference type="SAM" id="SignalP"/>
    </source>
</evidence>
<dbReference type="AlphaFoldDB" id="A0A0C4DK96"/>
<evidence type="ECO:0000313" key="5">
    <source>
        <dbReference type="Proteomes" id="UP000011715"/>
    </source>
</evidence>
<dbReference type="EMBL" id="GL876966">
    <property type="protein sequence ID" value="KLU81065.1"/>
    <property type="molecule type" value="Genomic_DNA"/>
</dbReference>
<reference evidence="4" key="5">
    <citation type="submission" date="2015-06" db="UniProtKB">
        <authorList>
            <consortium name="EnsemblFungi"/>
        </authorList>
    </citation>
    <scope>IDENTIFICATION</scope>
    <source>
        <strain evidence="4">ATCC 64411</strain>
    </source>
</reference>
<accession>A0A0C4DK96</accession>
<feature type="region of interest" description="Disordered" evidence="1">
    <location>
        <begin position="309"/>
        <end position="360"/>
    </location>
</feature>
<keyword evidence="5" id="KW-1185">Reference proteome</keyword>
<dbReference type="EMBL" id="ADBL01000034">
    <property type="status" value="NOT_ANNOTATED_CDS"/>
    <property type="molecule type" value="Genomic_DNA"/>
</dbReference>
<protein>
    <recommendedName>
        <fullName evidence="6">Ribosomal protein s17</fullName>
    </recommendedName>
</protein>
<gene>
    <name evidence="3" type="ORF">MAPG_00160</name>
</gene>
<name>A0A0C4DK96_MAGP6</name>
<sequence>MLSRVILLAFLAAQGLVEAGFITKPDVLFAPGALIARQNGGGKGRGGGGQGAARGGNGGGGQGKGNNNNNNNKAGGGGGGNNNNNNNNGGGGGGNNNGGGCLDQSIISKASNKDGQEPGTDGIKAGQAKSLKDPFNFVNFCVGKGAITDGLQKKGGSCSTTPMGQIPSVDKMTTVMITNPKTGEKLQARKTFNIDVQTRNLQTGSFTNPTTTYYTAPQFLNQQGVIVGHVHVTCQNIGNLNPSQPPDAKTFAFFKGIDEAGKNGLVSATVEGGLPAGTFRCCTITSGSNHQPVYMPVAQRGAQEDCTKFEVADNGGGGNGGNGGNGGQNQNKGNGQNQNKGNAQGQNRGKGQQQGRGRRV</sequence>
<feature type="signal peptide" evidence="2">
    <location>
        <begin position="1"/>
        <end position="19"/>
    </location>
</feature>
<feature type="compositionally biased region" description="Gly residues" evidence="1">
    <location>
        <begin position="41"/>
        <end position="64"/>
    </location>
</feature>
<dbReference type="OMA" id="DPVNFAY"/>
<reference evidence="4" key="4">
    <citation type="journal article" date="2015" name="G3 (Bethesda)">
        <title>Genome sequences of three phytopathogenic species of the Magnaporthaceae family of fungi.</title>
        <authorList>
            <person name="Okagaki L.H."/>
            <person name="Nunes C.C."/>
            <person name="Sailsbery J."/>
            <person name="Clay B."/>
            <person name="Brown D."/>
            <person name="John T."/>
            <person name="Oh Y."/>
            <person name="Young N."/>
            <person name="Fitzgerald M."/>
            <person name="Haas B.J."/>
            <person name="Zeng Q."/>
            <person name="Young S."/>
            <person name="Adiconis X."/>
            <person name="Fan L."/>
            <person name="Levin J.Z."/>
            <person name="Mitchell T.K."/>
            <person name="Okubara P.A."/>
            <person name="Farman M.L."/>
            <person name="Kohn L.M."/>
            <person name="Birren B."/>
            <person name="Ma L.-J."/>
            <person name="Dean R.A."/>
        </authorList>
    </citation>
    <scope>NUCLEOTIDE SEQUENCE</scope>
    <source>
        <strain evidence="4">ATCC 64411 / 73-15</strain>
    </source>
</reference>
<evidence type="ECO:0008006" key="6">
    <source>
        <dbReference type="Google" id="ProtNLM"/>
    </source>
</evidence>
<feature type="compositionally biased region" description="Low complexity" evidence="1">
    <location>
        <begin position="328"/>
        <end position="360"/>
    </location>
</feature>